<dbReference type="AlphaFoldDB" id="A0A369VV72"/>
<organism evidence="4 5">
    <name type="scientific">Sphingomonas aracearum</name>
    <dbReference type="NCBI Taxonomy" id="2283317"/>
    <lineage>
        <taxon>Bacteria</taxon>
        <taxon>Pseudomonadati</taxon>
        <taxon>Pseudomonadota</taxon>
        <taxon>Alphaproteobacteria</taxon>
        <taxon>Sphingomonadales</taxon>
        <taxon>Sphingomonadaceae</taxon>
        <taxon>Sphingomonas</taxon>
    </lineage>
</organism>
<dbReference type="InterPro" id="IPR005632">
    <property type="entry name" value="Chaperone_Skp"/>
</dbReference>
<dbReference type="PROSITE" id="PS00018">
    <property type="entry name" value="EF_HAND_1"/>
    <property type="match status" value="1"/>
</dbReference>
<protein>
    <submittedName>
        <fullName evidence="4">OmpH family outer membrane protein</fullName>
    </submittedName>
</protein>
<gene>
    <name evidence="4" type="ORF">DVW87_07205</name>
</gene>
<dbReference type="InterPro" id="IPR018247">
    <property type="entry name" value="EF_Hand_1_Ca_BS"/>
</dbReference>
<feature type="region of interest" description="Disordered" evidence="1">
    <location>
        <begin position="215"/>
        <end position="244"/>
    </location>
</feature>
<dbReference type="Proteomes" id="UP000253918">
    <property type="component" value="Unassembled WGS sequence"/>
</dbReference>
<dbReference type="Pfam" id="PF03938">
    <property type="entry name" value="OmpH"/>
    <property type="match status" value="1"/>
</dbReference>
<sequence length="244" mass="25439">MTKFKFMLLAGALVAPAVAASPAAAQVAGIATSESAVLTIAKSKAYGAANTAIGTQYKAQLDQIQAKQQQLQTVLARLDKNGDKQVDNNELAQARTAKSPDLTQAETIQRDIATQNQPLAKAQAYAVEQILTQYTAAQRKVVADRKINIVVAPDAIVYAPPAVDVSAAILQALDAAAPTVQTAAPANWNPNGDTVEVLQGLQRLNELRAQQEAYRAAAAQQRPAAGAAPATTAPAQPARGAPTR</sequence>
<evidence type="ECO:0000313" key="5">
    <source>
        <dbReference type="Proteomes" id="UP000253918"/>
    </source>
</evidence>
<feature type="signal peptide" evidence="2">
    <location>
        <begin position="1"/>
        <end position="19"/>
    </location>
</feature>
<name>A0A369VV72_9SPHN</name>
<evidence type="ECO:0000256" key="1">
    <source>
        <dbReference type="SAM" id="MobiDB-lite"/>
    </source>
</evidence>
<dbReference type="GO" id="GO:0051082">
    <property type="term" value="F:unfolded protein binding"/>
    <property type="evidence" value="ECO:0007669"/>
    <property type="project" value="InterPro"/>
</dbReference>
<feature type="chain" id="PRO_5016852821" evidence="2">
    <location>
        <begin position="20"/>
        <end position="244"/>
    </location>
</feature>
<evidence type="ECO:0000259" key="3">
    <source>
        <dbReference type="PROSITE" id="PS50222"/>
    </source>
</evidence>
<evidence type="ECO:0000313" key="4">
    <source>
        <dbReference type="EMBL" id="RDE05070.1"/>
    </source>
</evidence>
<feature type="domain" description="EF-hand" evidence="3">
    <location>
        <begin position="66"/>
        <end position="101"/>
    </location>
</feature>
<dbReference type="RefSeq" id="WP_114687141.1">
    <property type="nucleotide sequence ID" value="NZ_QQNB01000002.1"/>
</dbReference>
<dbReference type="SUPFAM" id="SSF111384">
    <property type="entry name" value="OmpH-like"/>
    <property type="match status" value="1"/>
</dbReference>
<dbReference type="InterPro" id="IPR024930">
    <property type="entry name" value="Skp_dom_sf"/>
</dbReference>
<dbReference type="InterPro" id="IPR002048">
    <property type="entry name" value="EF_hand_dom"/>
</dbReference>
<dbReference type="EMBL" id="QQNB01000002">
    <property type="protein sequence ID" value="RDE05070.1"/>
    <property type="molecule type" value="Genomic_DNA"/>
</dbReference>
<evidence type="ECO:0000256" key="2">
    <source>
        <dbReference type="SAM" id="SignalP"/>
    </source>
</evidence>
<dbReference type="GO" id="GO:0005509">
    <property type="term" value="F:calcium ion binding"/>
    <property type="evidence" value="ECO:0007669"/>
    <property type="project" value="InterPro"/>
</dbReference>
<keyword evidence="2" id="KW-0732">Signal</keyword>
<reference evidence="4 5" key="1">
    <citation type="submission" date="2018-07" db="EMBL/GenBank/DDBJ databases">
        <title>a novel species of Sphingomonas isolated from the rhizosphere soil of Araceae plant.</title>
        <authorList>
            <person name="Zhiyong W."/>
            <person name="Qinglan Z."/>
            <person name="Zhiwei F."/>
            <person name="Ding X."/>
            <person name="Gejiao W."/>
            <person name="Shixue Z."/>
        </authorList>
    </citation>
    <scope>NUCLEOTIDE SEQUENCE [LARGE SCALE GENOMIC DNA]</scope>
    <source>
        <strain evidence="4 5">WZY 27</strain>
    </source>
</reference>
<comment type="caution">
    <text evidence="4">The sequence shown here is derived from an EMBL/GenBank/DDBJ whole genome shotgun (WGS) entry which is preliminary data.</text>
</comment>
<dbReference type="OrthoDB" id="7427936at2"/>
<accession>A0A369VV72</accession>
<dbReference type="PROSITE" id="PS50222">
    <property type="entry name" value="EF_HAND_2"/>
    <property type="match status" value="1"/>
</dbReference>
<dbReference type="Gene3D" id="3.30.910.20">
    <property type="entry name" value="Skp domain"/>
    <property type="match status" value="1"/>
</dbReference>
<dbReference type="SMART" id="SM00935">
    <property type="entry name" value="OmpH"/>
    <property type="match status" value="1"/>
</dbReference>
<keyword evidence="5" id="KW-1185">Reference proteome</keyword>
<proteinExistence type="predicted"/>